<dbReference type="Proteomes" id="UP001054945">
    <property type="component" value="Unassembled WGS sequence"/>
</dbReference>
<organism evidence="1 2">
    <name type="scientific">Caerostris extrusa</name>
    <name type="common">Bark spider</name>
    <name type="synonym">Caerostris bankana</name>
    <dbReference type="NCBI Taxonomy" id="172846"/>
    <lineage>
        <taxon>Eukaryota</taxon>
        <taxon>Metazoa</taxon>
        <taxon>Ecdysozoa</taxon>
        <taxon>Arthropoda</taxon>
        <taxon>Chelicerata</taxon>
        <taxon>Arachnida</taxon>
        <taxon>Araneae</taxon>
        <taxon>Araneomorphae</taxon>
        <taxon>Entelegynae</taxon>
        <taxon>Araneoidea</taxon>
        <taxon>Araneidae</taxon>
        <taxon>Caerostris</taxon>
    </lineage>
</organism>
<protein>
    <submittedName>
        <fullName evidence="1">Uncharacterized protein</fullName>
    </submittedName>
</protein>
<name>A0AAV4Y6N5_CAEEX</name>
<keyword evidence="2" id="KW-1185">Reference proteome</keyword>
<evidence type="ECO:0000313" key="2">
    <source>
        <dbReference type="Proteomes" id="UP001054945"/>
    </source>
</evidence>
<gene>
    <name evidence="1" type="ORF">CEXT_578111</name>
</gene>
<proteinExistence type="predicted"/>
<sequence length="126" mass="14300">MVPDSLGIAGVGGISNKGGFECVRNPKNLHIPSNAFSHQFLFAHRNKTLERKIKRFKDSRRKRRSFARQISTRKMPQGEFGLQTDCKHTEEKVKIVRASQINARPMGKGKDRSHLLKLSGLIQSFL</sequence>
<dbReference type="EMBL" id="BPLR01018842">
    <property type="protein sequence ID" value="GIZ02678.1"/>
    <property type="molecule type" value="Genomic_DNA"/>
</dbReference>
<reference evidence="1 2" key="1">
    <citation type="submission" date="2021-06" db="EMBL/GenBank/DDBJ databases">
        <title>Caerostris extrusa draft genome.</title>
        <authorList>
            <person name="Kono N."/>
            <person name="Arakawa K."/>
        </authorList>
    </citation>
    <scope>NUCLEOTIDE SEQUENCE [LARGE SCALE GENOMIC DNA]</scope>
</reference>
<evidence type="ECO:0000313" key="1">
    <source>
        <dbReference type="EMBL" id="GIZ02678.1"/>
    </source>
</evidence>
<dbReference type="AlphaFoldDB" id="A0AAV4Y6N5"/>
<accession>A0AAV4Y6N5</accession>
<comment type="caution">
    <text evidence="1">The sequence shown here is derived from an EMBL/GenBank/DDBJ whole genome shotgun (WGS) entry which is preliminary data.</text>
</comment>